<proteinExistence type="predicted"/>
<accession>F4PTX6</accession>
<keyword evidence="1" id="KW-1133">Transmembrane helix</keyword>
<sequence>MYKELEYTTPIYVYLFIYLSIYLSRPSTVKEFLSHHYVNRPIDWS</sequence>
<name>F4PTX6_CACFS</name>
<evidence type="ECO:0000313" key="3">
    <source>
        <dbReference type="Proteomes" id="UP000007797"/>
    </source>
</evidence>
<dbReference type="KEGG" id="dfa:DFA_01630"/>
<keyword evidence="1" id="KW-0472">Membrane</keyword>
<keyword evidence="1" id="KW-0812">Transmembrane</keyword>
<dbReference type="RefSeq" id="XP_004359594.1">
    <property type="nucleotide sequence ID" value="XM_004359537.1"/>
</dbReference>
<reference evidence="3" key="1">
    <citation type="journal article" date="2011" name="Genome Res.">
        <title>Phylogeny-wide analysis of social amoeba genomes highlights ancient origins for complex intercellular communication.</title>
        <authorList>
            <person name="Heidel A.J."/>
            <person name="Lawal H.M."/>
            <person name="Felder M."/>
            <person name="Schilde C."/>
            <person name="Helps N.R."/>
            <person name="Tunggal B."/>
            <person name="Rivero F."/>
            <person name="John U."/>
            <person name="Schleicher M."/>
            <person name="Eichinger L."/>
            <person name="Platzer M."/>
            <person name="Noegel A.A."/>
            <person name="Schaap P."/>
            <person name="Gloeckner G."/>
        </authorList>
    </citation>
    <scope>NUCLEOTIDE SEQUENCE [LARGE SCALE GENOMIC DNA]</scope>
    <source>
        <strain evidence="3">SH3</strain>
    </source>
</reference>
<organism evidence="2 3">
    <name type="scientific">Cavenderia fasciculata</name>
    <name type="common">Slime mold</name>
    <name type="synonym">Dictyostelium fasciculatum</name>
    <dbReference type="NCBI Taxonomy" id="261658"/>
    <lineage>
        <taxon>Eukaryota</taxon>
        <taxon>Amoebozoa</taxon>
        <taxon>Evosea</taxon>
        <taxon>Eumycetozoa</taxon>
        <taxon>Dictyostelia</taxon>
        <taxon>Acytosteliales</taxon>
        <taxon>Cavenderiaceae</taxon>
        <taxon>Cavenderia</taxon>
    </lineage>
</organism>
<dbReference type="GeneID" id="14873332"/>
<dbReference type="AlphaFoldDB" id="F4PTX6"/>
<dbReference type="Proteomes" id="UP000007797">
    <property type="component" value="Unassembled WGS sequence"/>
</dbReference>
<feature type="transmembrane region" description="Helical" evidence="1">
    <location>
        <begin position="7"/>
        <end position="24"/>
    </location>
</feature>
<evidence type="ECO:0000256" key="1">
    <source>
        <dbReference type="SAM" id="Phobius"/>
    </source>
</evidence>
<gene>
    <name evidence="2" type="ORF">DFA_01630</name>
</gene>
<dbReference type="EMBL" id="GL883010">
    <property type="protein sequence ID" value="EGG21744.1"/>
    <property type="molecule type" value="Genomic_DNA"/>
</dbReference>
<evidence type="ECO:0000313" key="2">
    <source>
        <dbReference type="EMBL" id="EGG21744.1"/>
    </source>
</evidence>
<keyword evidence="3" id="KW-1185">Reference proteome</keyword>
<protein>
    <submittedName>
        <fullName evidence="2">Uncharacterized protein</fullName>
    </submittedName>
</protein>